<reference evidence="9 10" key="1">
    <citation type="submission" date="2017-01" db="EMBL/GenBank/DDBJ databases">
        <authorList>
            <person name="Mah S.A."/>
            <person name="Swanson W.J."/>
            <person name="Moy G.W."/>
            <person name="Vacquier V.D."/>
        </authorList>
    </citation>
    <scope>NUCLEOTIDE SEQUENCE [LARGE SCALE GENOMIC DNA]</scope>
    <source>
        <strain evidence="9 10">GSMNP</strain>
    </source>
</reference>
<dbReference type="InterPro" id="IPR050524">
    <property type="entry name" value="APC_YAT"/>
</dbReference>
<dbReference type="Proteomes" id="UP000187283">
    <property type="component" value="Unassembled WGS sequence"/>
</dbReference>
<feature type="transmembrane region" description="Helical" evidence="7">
    <location>
        <begin position="279"/>
        <end position="300"/>
    </location>
</feature>
<dbReference type="InterPro" id="IPR004841">
    <property type="entry name" value="AA-permease/SLC12A_dom"/>
</dbReference>
<protein>
    <submittedName>
        <fullName evidence="9">Lysine-specific permease</fullName>
    </submittedName>
</protein>
<keyword evidence="6 7" id="KW-0472">Membrane</keyword>
<evidence type="ECO:0000256" key="4">
    <source>
        <dbReference type="ARBA" id="ARBA00022970"/>
    </source>
</evidence>
<dbReference type="EMBL" id="LSSN01001372">
    <property type="protein sequence ID" value="OMJ19893.1"/>
    <property type="molecule type" value="Genomic_DNA"/>
</dbReference>
<organism evidence="9 10">
    <name type="scientific">Smittium culicis</name>
    <dbReference type="NCBI Taxonomy" id="133412"/>
    <lineage>
        <taxon>Eukaryota</taxon>
        <taxon>Fungi</taxon>
        <taxon>Fungi incertae sedis</taxon>
        <taxon>Zoopagomycota</taxon>
        <taxon>Kickxellomycotina</taxon>
        <taxon>Harpellomycetes</taxon>
        <taxon>Harpellales</taxon>
        <taxon>Legeriomycetaceae</taxon>
        <taxon>Smittium</taxon>
    </lineage>
</organism>
<dbReference type="Gene3D" id="1.20.1740.10">
    <property type="entry name" value="Amino acid/polyamine transporter I"/>
    <property type="match status" value="1"/>
</dbReference>
<dbReference type="Pfam" id="PF00324">
    <property type="entry name" value="AA_permease"/>
    <property type="match status" value="1"/>
</dbReference>
<feature type="transmembrane region" description="Helical" evidence="7">
    <location>
        <begin position="421"/>
        <end position="443"/>
    </location>
</feature>
<feature type="transmembrane region" description="Helical" evidence="7">
    <location>
        <begin position="225"/>
        <end position="242"/>
    </location>
</feature>
<keyword evidence="10" id="KW-1185">Reference proteome</keyword>
<gene>
    <name evidence="9" type="ORF">AYI70_g4446</name>
</gene>
<evidence type="ECO:0000313" key="9">
    <source>
        <dbReference type="EMBL" id="OMJ19893.1"/>
    </source>
</evidence>
<feature type="transmembrane region" description="Helical" evidence="7">
    <location>
        <begin position="141"/>
        <end position="164"/>
    </location>
</feature>
<keyword evidence="4" id="KW-0029">Amino-acid transport</keyword>
<dbReference type="GO" id="GO:0015171">
    <property type="term" value="F:amino acid transmembrane transporter activity"/>
    <property type="evidence" value="ECO:0007669"/>
    <property type="project" value="TreeGrafter"/>
</dbReference>
<evidence type="ECO:0000256" key="3">
    <source>
        <dbReference type="ARBA" id="ARBA00022692"/>
    </source>
</evidence>
<feature type="domain" description="Amino acid permease/ SLC12A" evidence="8">
    <location>
        <begin position="1"/>
        <end position="449"/>
    </location>
</feature>
<evidence type="ECO:0000256" key="6">
    <source>
        <dbReference type="ARBA" id="ARBA00023136"/>
    </source>
</evidence>
<dbReference type="OrthoDB" id="3900342at2759"/>
<feature type="transmembrane region" description="Helical" evidence="7">
    <location>
        <begin position="388"/>
        <end position="409"/>
    </location>
</feature>
<dbReference type="GO" id="GO:0016020">
    <property type="term" value="C:membrane"/>
    <property type="evidence" value="ECO:0007669"/>
    <property type="project" value="UniProtKB-SubCell"/>
</dbReference>
<comment type="subcellular location">
    <subcellularLocation>
        <location evidence="1">Membrane</location>
        <topology evidence="1">Multi-pass membrane protein</topology>
    </subcellularLocation>
</comment>
<accession>A0A1R1XYY1</accession>
<keyword evidence="2" id="KW-0813">Transport</keyword>
<sequence>MLALGGTVGNGIFIASGSVLADAGPLGTLMSYTLTGAIVFFVIESLTEMSTYIPVTGSFNSFANRFVDPAFGFAMAYNYWYSWIITVAIDLISVGLVIQYWANDINPIIWTAIALLIIVVINLFGPKILGESGFWLSLIKISSLIIFIIIGFLVATGILGGVQYGLSNFKYKDAPFVNGVPGTLSAFITAGFAFQGVEIIGIASGESINPSKDIPRAARSVFWKINSYYFFVLLIICLVVPYDTTSLIDGKSLSVAESPLVIVMEKAGIKFSNHVLNGIILTSVLAAANSSMYLTTRTLYSLSVEKKFFKPFKKVTENGNPIYCLLVGAVIIAFTISISYFGDERVYEWLVALSGTAGFISWIGILFSHHRFRKAYTYQGFYLDDLPFKSRLFPFGNYFSFFSLTFIVLSQGYTTDIFRKFTAVGFIKAYFGVMLFLILFLYYKLYFKPKMVGLSEMDLLTDSYNQLGFVSERFEKTSFKDKLLSFIF</sequence>
<dbReference type="STRING" id="133412.A0A1R1XYY1"/>
<feature type="transmembrane region" description="Helical" evidence="7">
    <location>
        <begin position="184"/>
        <end position="204"/>
    </location>
</feature>
<feature type="transmembrane region" description="Helical" evidence="7">
    <location>
        <begin position="80"/>
        <end position="102"/>
    </location>
</feature>
<name>A0A1R1XYY1_9FUNG</name>
<dbReference type="AlphaFoldDB" id="A0A1R1XYY1"/>
<evidence type="ECO:0000256" key="7">
    <source>
        <dbReference type="SAM" id="Phobius"/>
    </source>
</evidence>
<feature type="transmembrane region" description="Helical" evidence="7">
    <location>
        <begin position="347"/>
        <end position="367"/>
    </location>
</feature>
<evidence type="ECO:0000256" key="2">
    <source>
        <dbReference type="ARBA" id="ARBA00022448"/>
    </source>
</evidence>
<feature type="transmembrane region" description="Helical" evidence="7">
    <location>
        <begin position="108"/>
        <end position="129"/>
    </location>
</feature>
<evidence type="ECO:0000256" key="1">
    <source>
        <dbReference type="ARBA" id="ARBA00004141"/>
    </source>
</evidence>
<feature type="transmembrane region" description="Helical" evidence="7">
    <location>
        <begin position="321"/>
        <end position="341"/>
    </location>
</feature>
<keyword evidence="3 7" id="KW-0812">Transmembrane</keyword>
<keyword evidence="5 7" id="KW-1133">Transmembrane helix</keyword>
<proteinExistence type="predicted"/>
<comment type="caution">
    <text evidence="9">The sequence shown here is derived from an EMBL/GenBank/DDBJ whole genome shotgun (WGS) entry which is preliminary data.</text>
</comment>
<dbReference type="FunFam" id="1.20.1740.10:FF:000001">
    <property type="entry name" value="Amino acid permease"/>
    <property type="match status" value="1"/>
</dbReference>
<evidence type="ECO:0000313" key="10">
    <source>
        <dbReference type="Proteomes" id="UP000187283"/>
    </source>
</evidence>
<evidence type="ECO:0000259" key="8">
    <source>
        <dbReference type="Pfam" id="PF00324"/>
    </source>
</evidence>
<dbReference type="PANTHER" id="PTHR43341:SF1">
    <property type="entry name" value="GENERAL AMINO-ACID PERMEASE GAP1"/>
    <property type="match status" value="1"/>
</dbReference>
<evidence type="ECO:0000256" key="5">
    <source>
        <dbReference type="ARBA" id="ARBA00022989"/>
    </source>
</evidence>
<dbReference type="PIRSF" id="PIRSF006060">
    <property type="entry name" value="AA_transporter"/>
    <property type="match status" value="1"/>
</dbReference>
<dbReference type="PANTHER" id="PTHR43341">
    <property type="entry name" value="AMINO ACID PERMEASE"/>
    <property type="match status" value="1"/>
</dbReference>